<reference evidence="3 4" key="1">
    <citation type="journal article" date="2021" name="BMC Genomics">
        <title>Genome-resolved metagenome and metatranscriptome analyses of thermophilic composting reveal key bacterial players and their metabolic interactions.</title>
        <authorList>
            <person name="Braga L.P.P."/>
            <person name="Pereira R.V."/>
            <person name="Martins L.F."/>
            <person name="Moura L.M.S."/>
            <person name="Sanchez F.B."/>
            <person name="Patane J.S.L."/>
            <person name="da Silva A.M."/>
            <person name="Setubal J.C."/>
        </authorList>
    </citation>
    <scope>NUCLEOTIDE SEQUENCE [LARGE SCALE GENOMIC DNA]</scope>
    <source>
        <strain evidence="3">ZC4RG45</strain>
    </source>
</reference>
<evidence type="ECO:0000256" key="2">
    <source>
        <dbReference type="SAM" id="Phobius"/>
    </source>
</evidence>
<evidence type="ECO:0000256" key="1">
    <source>
        <dbReference type="SAM" id="MobiDB-lite"/>
    </source>
</evidence>
<keyword evidence="2" id="KW-1133">Transmembrane helix</keyword>
<dbReference type="AlphaFoldDB" id="A0ABD6FC33"/>
<feature type="compositionally biased region" description="Low complexity" evidence="1">
    <location>
        <begin position="197"/>
        <end position="222"/>
    </location>
</feature>
<gene>
    <name evidence="3" type="ORF">DIU77_005205</name>
</gene>
<sequence length="222" mass="25094">MPYVVQLLPLLGVAIGAVVTYAVIAQVIRARWLRERDARWDQARLDAYAAYANIIKQYTQIAIRIAATRGFGASDKPLSPEEGLPMLAELDAERNNRWEAVLLLGDPDTIAAARRWHEVVWKLEWFANGSLRSKTMWDEMWQQAARDRARFYECARRSLGIGGGDAMPESGWERKSLVWQQLRERDRAAQAEEAAEGDPAPEVPAPQSRQQSPQSQAPAQRK</sequence>
<evidence type="ECO:0000313" key="3">
    <source>
        <dbReference type="EMBL" id="MFO7191620.1"/>
    </source>
</evidence>
<feature type="region of interest" description="Disordered" evidence="1">
    <location>
        <begin position="183"/>
        <end position="222"/>
    </location>
</feature>
<feature type="transmembrane region" description="Helical" evidence="2">
    <location>
        <begin position="6"/>
        <end position="28"/>
    </location>
</feature>
<name>A0ABD6FC33_9PSEU</name>
<evidence type="ECO:0000313" key="4">
    <source>
        <dbReference type="Proteomes" id="UP000249324"/>
    </source>
</evidence>
<accession>A0ABD6FC33</accession>
<proteinExistence type="predicted"/>
<dbReference type="Proteomes" id="UP000249324">
    <property type="component" value="Unassembled WGS sequence"/>
</dbReference>
<evidence type="ECO:0008006" key="5">
    <source>
        <dbReference type="Google" id="ProtNLM"/>
    </source>
</evidence>
<keyword evidence="2" id="KW-0472">Membrane</keyword>
<keyword evidence="2" id="KW-0812">Transmembrane</keyword>
<organism evidence="3 4">
    <name type="scientific">Thermocrispum agreste</name>
    <dbReference type="NCBI Taxonomy" id="37925"/>
    <lineage>
        <taxon>Bacteria</taxon>
        <taxon>Bacillati</taxon>
        <taxon>Actinomycetota</taxon>
        <taxon>Actinomycetes</taxon>
        <taxon>Pseudonocardiales</taxon>
        <taxon>Pseudonocardiaceae</taxon>
        <taxon>Thermocrispum</taxon>
    </lineage>
</organism>
<protein>
    <recommendedName>
        <fullName evidence="5">DUF4760 domain-containing protein</fullName>
    </recommendedName>
</protein>
<dbReference type="EMBL" id="QGUI02000039">
    <property type="protein sequence ID" value="MFO7191620.1"/>
    <property type="molecule type" value="Genomic_DNA"/>
</dbReference>
<comment type="caution">
    <text evidence="3">The sequence shown here is derived from an EMBL/GenBank/DDBJ whole genome shotgun (WGS) entry which is preliminary data.</text>
</comment>